<gene>
    <name evidence="3" type="ORF">FC18_GL002313</name>
</gene>
<feature type="region of interest" description="Disordered" evidence="1">
    <location>
        <begin position="26"/>
        <end position="51"/>
    </location>
</feature>
<dbReference type="OrthoDB" id="1733540at2"/>
<feature type="compositionally biased region" description="Basic residues" evidence="1">
    <location>
        <begin position="198"/>
        <end position="211"/>
    </location>
</feature>
<name>A0A0R1ZIB5_9LACO</name>
<evidence type="ECO:0000313" key="3">
    <source>
        <dbReference type="EMBL" id="KRM54605.1"/>
    </source>
</evidence>
<comment type="caution">
    <text evidence="3">The sequence shown here is derived from an EMBL/GenBank/DDBJ whole genome shotgun (WGS) entry which is preliminary data.</text>
</comment>
<feature type="region of interest" description="Disordered" evidence="1">
    <location>
        <begin position="198"/>
        <end position="219"/>
    </location>
</feature>
<accession>A0A0R1ZIB5</accession>
<evidence type="ECO:0000259" key="2">
    <source>
        <dbReference type="Pfam" id="PF23343"/>
    </source>
</evidence>
<proteinExistence type="predicted"/>
<evidence type="ECO:0000256" key="1">
    <source>
        <dbReference type="SAM" id="MobiDB-lite"/>
    </source>
</evidence>
<dbReference type="Pfam" id="PF23343">
    <property type="entry name" value="REP_ORF2-G2P"/>
    <property type="match status" value="1"/>
</dbReference>
<dbReference type="RefSeq" id="WP_054678571.1">
    <property type="nucleotide sequence ID" value="NZ_AYYO01000050.1"/>
</dbReference>
<feature type="domain" description="Replication-associated protein ORF2/G2P" evidence="2">
    <location>
        <begin position="71"/>
        <end position="192"/>
    </location>
</feature>
<organism evidence="3 4">
    <name type="scientific">Lacticaseibacillus sharpeae JCM 1186 = DSM 20505</name>
    <dbReference type="NCBI Taxonomy" id="1291052"/>
    <lineage>
        <taxon>Bacteria</taxon>
        <taxon>Bacillati</taxon>
        <taxon>Bacillota</taxon>
        <taxon>Bacilli</taxon>
        <taxon>Lactobacillales</taxon>
        <taxon>Lactobacillaceae</taxon>
        <taxon>Lacticaseibacillus</taxon>
    </lineage>
</organism>
<dbReference type="EMBL" id="AYYO01000050">
    <property type="protein sequence ID" value="KRM54605.1"/>
    <property type="molecule type" value="Genomic_DNA"/>
</dbReference>
<keyword evidence="4" id="KW-1185">Reference proteome</keyword>
<dbReference type="InterPro" id="IPR056906">
    <property type="entry name" value="ORF2/G2P_dom"/>
</dbReference>
<reference evidence="3 4" key="1">
    <citation type="journal article" date="2015" name="Genome Announc.">
        <title>Expanding the biotechnology potential of lactobacilli through comparative genomics of 213 strains and associated genera.</title>
        <authorList>
            <person name="Sun Z."/>
            <person name="Harris H.M."/>
            <person name="McCann A."/>
            <person name="Guo C."/>
            <person name="Argimon S."/>
            <person name="Zhang W."/>
            <person name="Yang X."/>
            <person name="Jeffery I.B."/>
            <person name="Cooney J.C."/>
            <person name="Kagawa T.F."/>
            <person name="Liu W."/>
            <person name="Song Y."/>
            <person name="Salvetti E."/>
            <person name="Wrobel A."/>
            <person name="Rasinkangas P."/>
            <person name="Parkhill J."/>
            <person name="Rea M.C."/>
            <person name="O'Sullivan O."/>
            <person name="Ritari J."/>
            <person name="Douillard F.P."/>
            <person name="Paul Ross R."/>
            <person name="Yang R."/>
            <person name="Briner A.E."/>
            <person name="Felis G.E."/>
            <person name="de Vos W.M."/>
            <person name="Barrangou R."/>
            <person name="Klaenhammer T.R."/>
            <person name="Caufield P.W."/>
            <person name="Cui Y."/>
            <person name="Zhang H."/>
            <person name="O'Toole P.W."/>
        </authorList>
    </citation>
    <scope>NUCLEOTIDE SEQUENCE [LARGE SCALE GENOMIC DNA]</scope>
    <source>
        <strain evidence="3 4">DSM 20505</strain>
    </source>
</reference>
<dbReference type="Proteomes" id="UP000051679">
    <property type="component" value="Unassembled WGS sequence"/>
</dbReference>
<evidence type="ECO:0000313" key="4">
    <source>
        <dbReference type="Proteomes" id="UP000051679"/>
    </source>
</evidence>
<dbReference type="STRING" id="1291052.FC18_GL002313"/>
<dbReference type="PATRIC" id="fig|1291052.5.peg.2384"/>
<dbReference type="AlphaFoldDB" id="A0A0R1ZIB5"/>
<sequence>MLYVREKKTVVDGYMEVDIFARDTAQDAPQKKGTRSKRVRETAPAQGNLNDKNARRYLTQLANGNFGENDLFVTLTYTDEYLPKTVDEAEKHVTKFLRRVKDKRKKLGLDPLKYILVTEYNEDEDGHLTTRIHHHLLMNGMDRDTLEGLWRERMLVNGKTGMHKLGLVSTKRIDPDFDKLRNGVEGLAMYMIKNPKGKKRWSSSRNLKRPVSRNNDHKYSRKRLRENAFDPAAGFIFFEKQYSGWKITAPIEYEKNPVTGEWSALLRLWRRKDAA</sequence>
<protein>
    <recommendedName>
        <fullName evidence="2">Replication-associated protein ORF2/G2P domain-containing protein</fullName>
    </recommendedName>
</protein>